<gene>
    <name evidence="11" type="ORF">EBB54_08005</name>
    <name evidence="10" type="ORF">FMM80_20815</name>
</gene>
<dbReference type="PROSITE" id="PS50928">
    <property type="entry name" value="ABC_TM1"/>
    <property type="match status" value="1"/>
</dbReference>
<dbReference type="InterPro" id="IPR043429">
    <property type="entry name" value="ArtM/GltK/GlnP/TcyL/YhdX-like"/>
</dbReference>
<comment type="subcellular location">
    <subcellularLocation>
        <location evidence="1 8">Cell membrane</location>
        <topology evidence="1 8">Multi-pass membrane protein</topology>
    </subcellularLocation>
</comment>
<keyword evidence="2 8" id="KW-0813">Transport</keyword>
<dbReference type="Proteomes" id="UP000474104">
    <property type="component" value="Unassembled WGS sequence"/>
</dbReference>
<dbReference type="NCBIfam" id="TIGR01726">
    <property type="entry name" value="HEQRo_perm_3TM"/>
    <property type="match status" value="1"/>
</dbReference>
<dbReference type="GO" id="GO:0043190">
    <property type="term" value="C:ATP-binding cassette (ABC) transporter complex"/>
    <property type="evidence" value="ECO:0007669"/>
    <property type="project" value="InterPro"/>
</dbReference>
<evidence type="ECO:0000256" key="4">
    <source>
        <dbReference type="ARBA" id="ARBA00022692"/>
    </source>
</evidence>
<dbReference type="eggNOG" id="COG0765">
    <property type="taxonomic scope" value="Bacteria"/>
</dbReference>
<evidence type="ECO:0000256" key="1">
    <source>
        <dbReference type="ARBA" id="ARBA00004651"/>
    </source>
</evidence>
<feature type="transmembrane region" description="Helical" evidence="8">
    <location>
        <begin position="57"/>
        <end position="77"/>
    </location>
</feature>
<dbReference type="PANTHER" id="PTHR30614:SF0">
    <property type="entry name" value="L-CYSTINE TRANSPORT SYSTEM PERMEASE PROTEIN TCYL"/>
    <property type="match status" value="1"/>
</dbReference>
<dbReference type="InterPro" id="IPR035906">
    <property type="entry name" value="MetI-like_sf"/>
</dbReference>
<keyword evidence="7 8" id="KW-0472">Membrane</keyword>
<name>N2AQ99_9FIRM</name>
<dbReference type="GO" id="GO:0006865">
    <property type="term" value="P:amino acid transport"/>
    <property type="evidence" value="ECO:0007669"/>
    <property type="project" value="UniProtKB-KW"/>
</dbReference>
<feature type="domain" description="ABC transmembrane type-1" evidence="9">
    <location>
        <begin position="19"/>
        <end position="217"/>
    </location>
</feature>
<dbReference type="HOGENOM" id="CLU_019602_1_1_9"/>
<comment type="caution">
    <text evidence="11">The sequence shown here is derived from an EMBL/GenBank/DDBJ whole genome shotgun (WGS) entry which is preliminary data.</text>
</comment>
<protein>
    <submittedName>
        <fullName evidence="11">Amino acid ABC transporter permease</fullName>
    </submittedName>
</protein>
<feature type="transmembrane region" description="Helical" evidence="8">
    <location>
        <begin position="25"/>
        <end position="45"/>
    </location>
</feature>
<dbReference type="InterPro" id="IPR010065">
    <property type="entry name" value="AA_ABC_transptr_permease_3TM"/>
</dbReference>
<dbReference type="EMBL" id="RHJS01000002">
    <property type="protein sequence ID" value="RRK31312.1"/>
    <property type="molecule type" value="Genomic_DNA"/>
</dbReference>
<dbReference type="OrthoDB" id="9787841at2"/>
<organism evidence="11 12">
    <name type="scientific">Schaedlerella arabinosiphila</name>
    <dbReference type="NCBI Taxonomy" id="2044587"/>
    <lineage>
        <taxon>Bacteria</taxon>
        <taxon>Bacillati</taxon>
        <taxon>Bacillota</taxon>
        <taxon>Clostridia</taxon>
        <taxon>Lachnospirales</taxon>
        <taxon>Lachnospiraceae</taxon>
        <taxon>Schaedlerella</taxon>
    </lineage>
</organism>
<dbReference type="GO" id="GO:0022857">
    <property type="term" value="F:transmembrane transporter activity"/>
    <property type="evidence" value="ECO:0007669"/>
    <property type="project" value="InterPro"/>
</dbReference>
<keyword evidence="3" id="KW-1003">Cell membrane</keyword>
<dbReference type="Pfam" id="PF00528">
    <property type="entry name" value="BPD_transp_1"/>
    <property type="match status" value="1"/>
</dbReference>
<evidence type="ECO:0000256" key="8">
    <source>
        <dbReference type="RuleBase" id="RU363032"/>
    </source>
</evidence>
<dbReference type="Gene3D" id="1.10.3720.10">
    <property type="entry name" value="MetI-like"/>
    <property type="match status" value="1"/>
</dbReference>
<evidence type="ECO:0000313" key="12">
    <source>
        <dbReference type="Proteomes" id="UP000274920"/>
    </source>
</evidence>
<evidence type="ECO:0000256" key="5">
    <source>
        <dbReference type="ARBA" id="ARBA00022970"/>
    </source>
</evidence>
<evidence type="ECO:0000256" key="2">
    <source>
        <dbReference type="ARBA" id="ARBA00022448"/>
    </source>
</evidence>
<dbReference type="SUPFAM" id="SSF161098">
    <property type="entry name" value="MetI-like"/>
    <property type="match status" value="1"/>
</dbReference>
<keyword evidence="5" id="KW-0029">Amino-acid transport</keyword>
<dbReference type="EMBL" id="VIRB01000128">
    <property type="protein sequence ID" value="NDO70961.1"/>
    <property type="molecule type" value="Genomic_DNA"/>
</dbReference>
<dbReference type="CDD" id="cd06261">
    <property type="entry name" value="TM_PBP2"/>
    <property type="match status" value="1"/>
</dbReference>
<reference evidence="10 13" key="2">
    <citation type="submission" date="2019-07" db="EMBL/GenBank/DDBJ databases">
        <title>Draft genome sequences of 15 bacterial species constituting the stable defined intestinal microbiota of the GM15 gnotobiotic mouse model.</title>
        <authorList>
            <person name="Elie C."/>
            <person name="Mathieu A."/>
            <person name="Saliou A."/>
            <person name="Darnaud M."/>
            <person name="Leulier F."/>
            <person name="Tamellini A."/>
        </authorList>
    </citation>
    <scope>NUCLEOTIDE SEQUENCE [LARGE SCALE GENOMIC DNA]</scope>
    <source>
        <strain evidence="13">ASF 502</strain>
        <strain evidence="10">MD300</strain>
    </source>
</reference>
<reference evidence="11" key="1">
    <citation type="submission" date="2018-10" db="EMBL/GenBank/DDBJ databases">
        <title>Schaedlerella arabinophila gen. nov. sp. nov., isolated from the mouse intestinal tract and comparative analysis with the genome of the closely related altered Schaedler flora strain ASF502.</title>
        <authorList>
            <person name="Miyake S."/>
            <person name="Soh M."/>
            <person name="Seedorf H."/>
        </authorList>
    </citation>
    <scope>NUCLEOTIDE SEQUENCE [LARGE SCALE GENOMIC DNA]</scope>
    <source>
        <strain evidence="11">DSM 106076</strain>
    </source>
</reference>
<evidence type="ECO:0000256" key="7">
    <source>
        <dbReference type="ARBA" id="ARBA00023136"/>
    </source>
</evidence>
<evidence type="ECO:0000256" key="6">
    <source>
        <dbReference type="ARBA" id="ARBA00022989"/>
    </source>
</evidence>
<dbReference type="STRING" id="2044587.C824_02521"/>
<keyword evidence="4 8" id="KW-0812">Transmembrane</keyword>
<dbReference type="RefSeq" id="WP_004079560.1">
    <property type="nucleotide sequence ID" value="NZ_CASCYM010000042.1"/>
</dbReference>
<dbReference type="Proteomes" id="UP000274920">
    <property type="component" value="Unassembled WGS sequence"/>
</dbReference>
<dbReference type="PANTHER" id="PTHR30614">
    <property type="entry name" value="MEMBRANE COMPONENT OF AMINO ACID ABC TRANSPORTER"/>
    <property type="match status" value="1"/>
</dbReference>
<evidence type="ECO:0000313" key="13">
    <source>
        <dbReference type="Proteomes" id="UP000474104"/>
    </source>
</evidence>
<evidence type="ECO:0000259" key="9">
    <source>
        <dbReference type="PROSITE" id="PS50928"/>
    </source>
</evidence>
<dbReference type="InterPro" id="IPR000515">
    <property type="entry name" value="MetI-like"/>
</dbReference>
<evidence type="ECO:0000256" key="3">
    <source>
        <dbReference type="ARBA" id="ARBA00022475"/>
    </source>
</evidence>
<keyword evidence="6 8" id="KW-1133">Transmembrane helix</keyword>
<evidence type="ECO:0000313" key="11">
    <source>
        <dbReference type="EMBL" id="RRK31312.1"/>
    </source>
</evidence>
<accession>N2AQ99</accession>
<sequence>MELILEQMPIVIRALNVGFIQTLKLFFVTLIGAFPLGLVIAFGSMSRFKPLSFVTKIIVWIIRGTPLMIQLLIIYYFPGLVLHTPIWGGGEGGRFLAAAVSFILNYACYFSEIYRGGIQGVPVGQEEAGLVLGMTRSQIFFKITLLQMIKRIVPPISNEIITLVKDTSLARIIALQEIIWAGQAFMKGSQGISGAIWPLFFTAVYYLIWNGILTMLLGRLEKKLDYFR</sequence>
<evidence type="ECO:0000313" key="10">
    <source>
        <dbReference type="EMBL" id="NDO70961.1"/>
    </source>
</evidence>
<comment type="similarity">
    <text evidence="8">Belongs to the binding-protein-dependent transport system permease family.</text>
</comment>
<keyword evidence="12" id="KW-1185">Reference proteome</keyword>
<accession>A0A3R8JM21</accession>
<feature type="transmembrane region" description="Helical" evidence="8">
    <location>
        <begin position="195"/>
        <end position="218"/>
    </location>
</feature>
<dbReference type="AlphaFoldDB" id="N2AQ99"/>
<proteinExistence type="inferred from homology"/>